<evidence type="ECO:0000256" key="1">
    <source>
        <dbReference type="SAM" id="SignalP"/>
    </source>
</evidence>
<proteinExistence type="predicted"/>
<feature type="signal peptide" evidence="1">
    <location>
        <begin position="1"/>
        <end position="28"/>
    </location>
</feature>
<dbReference type="PROSITE" id="PS51318">
    <property type="entry name" value="TAT"/>
    <property type="match status" value="1"/>
</dbReference>
<keyword evidence="1" id="KW-0732">Signal</keyword>
<keyword evidence="3" id="KW-1185">Reference proteome</keyword>
<dbReference type="Proteomes" id="UP000286208">
    <property type="component" value="Unassembled WGS sequence"/>
</dbReference>
<feature type="chain" id="PRO_5039620460" evidence="1">
    <location>
        <begin position="29"/>
        <end position="143"/>
    </location>
</feature>
<sequence length="143" mass="14016">MNTSFVSRISRRKVAAAAVGLAATAAMAVPGVAWAQNAIPGGAPVAVATPAAQLTPASEGTAVDADGNNCAVSVQSLTAEELQKLIDDGVISTDPAVVGDGNVAVTISIAAETTEATPAEVVPQDRAAADTKDGAVTVTSTNC</sequence>
<protein>
    <submittedName>
        <fullName evidence="2">Uncharacterized protein</fullName>
    </submittedName>
</protein>
<organism evidence="2 3">
    <name type="scientific">Prescottella agglutinans</name>
    <dbReference type="NCBI Taxonomy" id="1644129"/>
    <lineage>
        <taxon>Bacteria</taxon>
        <taxon>Bacillati</taxon>
        <taxon>Actinomycetota</taxon>
        <taxon>Actinomycetes</taxon>
        <taxon>Mycobacteriales</taxon>
        <taxon>Nocardiaceae</taxon>
        <taxon>Prescottella</taxon>
    </lineage>
</organism>
<accession>A0A438BHS8</accession>
<dbReference type="AlphaFoldDB" id="A0A438BHS8"/>
<reference evidence="2 3" key="1">
    <citation type="submission" date="2018-11" db="EMBL/GenBank/DDBJ databases">
        <title>Rhodococcus spongicola sp. nov. and Rhodococcus xishaensis sp. nov. from marine sponges.</title>
        <authorList>
            <person name="Li L."/>
            <person name="Lin H.W."/>
        </authorList>
    </citation>
    <scope>NUCLEOTIDE SEQUENCE [LARGE SCALE GENOMIC DNA]</scope>
    <source>
        <strain evidence="2 3">CCTCC AB2014297</strain>
    </source>
</reference>
<dbReference type="RefSeq" id="WP_127915073.1">
    <property type="nucleotide sequence ID" value="NZ_RKLP01000002.1"/>
</dbReference>
<evidence type="ECO:0000313" key="3">
    <source>
        <dbReference type="Proteomes" id="UP000286208"/>
    </source>
</evidence>
<comment type="caution">
    <text evidence="2">The sequence shown here is derived from an EMBL/GenBank/DDBJ whole genome shotgun (WGS) entry which is preliminary data.</text>
</comment>
<dbReference type="EMBL" id="RKLP01000002">
    <property type="protein sequence ID" value="RVW10636.1"/>
    <property type="molecule type" value="Genomic_DNA"/>
</dbReference>
<gene>
    <name evidence="2" type="ORF">EGT67_05630</name>
</gene>
<evidence type="ECO:0000313" key="2">
    <source>
        <dbReference type="EMBL" id="RVW10636.1"/>
    </source>
</evidence>
<name>A0A438BHS8_9NOCA</name>
<dbReference type="InterPro" id="IPR006311">
    <property type="entry name" value="TAT_signal"/>
</dbReference>